<dbReference type="PANTHER" id="PTHR34819:SF3">
    <property type="entry name" value="CELL SURFACE PROTEIN"/>
    <property type="match status" value="1"/>
</dbReference>
<evidence type="ECO:0000256" key="1">
    <source>
        <dbReference type="SAM" id="MobiDB-lite"/>
    </source>
</evidence>
<gene>
    <name evidence="3" type="ORF">GRI40_12815</name>
</gene>
<feature type="domain" description="DUF7507" evidence="2">
    <location>
        <begin position="654"/>
        <end position="738"/>
    </location>
</feature>
<dbReference type="OrthoDB" id="8100581at2"/>
<dbReference type="SUPFAM" id="SSF117074">
    <property type="entry name" value="Hypothetical protein PA1324"/>
    <property type="match status" value="1"/>
</dbReference>
<feature type="compositionally biased region" description="Polar residues" evidence="1">
    <location>
        <begin position="843"/>
        <end position="857"/>
    </location>
</feature>
<dbReference type="Pfam" id="PF24346">
    <property type="entry name" value="DUF7507"/>
    <property type="match status" value="4"/>
</dbReference>
<feature type="region of interest" description="Disordered" evidence="1">
    <location>
        <begin position="830"/>
        <end position="874"/>
    </location>
</feature>
<dbReference type="InterPro" id="IPR013783">
    <property type="entry name" value="Ig-like_fold"/>
</dbReference>
<dbReference type="InterPro" id="IPR055354">
    <property type="entry name" value="DUF7507"/>
</dbReference>
<feature type="compositionally biased region" description="Polar residues" evidence="1">
    <location>
        <begin position="487"/>
        <end position="501"/>
    </location>
</feature>
<organism evidence="3 4">
    <name type="scientific">Tsuneonella aeria</name>
    <dbReference type="NCBI Taxonomy" id="1837929"/>
    <lineage>
        <taxon>Bacteria</taxon>
        <taxon>Pseudomonadati</taxon>
        <taxon>Pseudomonadota</taxon>
        <taxon>Alphaproteobacteria</taxon>
        <taxon>Sphingomonadales</taxon>
        <taxon>Erythrobacteraceae</taxon>
        <taxon>Tsuneonella</taxon>
    </lineage>
</organism>
<dbReference type="PANTHER" id="PTHR34819">
    <property type="entry name" value="LARGE CYSTEINE-RICH PERIPLASMIC PROTEIN OMCB"/>
    <property type="match status" value="1"/>
</dbReference>
<reference evidence="3 4" key="1">
    <citation type="submission" date="2019-12" db="EMBL/GenBank/DDBJ databases">
        <title>Genomic-based taxomic classification of the family Erythrobacteraceae.</title>
        <authorList>
            <person name="Xu L."/>
        </authorList>
    </citation>
    <scope>NUCLEOTIDE SEQUENCE [LARGE SCALE GENOMIC DNA]</scope>
    <source>
        <strain evidence="3 4">100921-2</strain>
    </source>
</reference>
<keyword evidence="4" id="KW-1185">Reference proteome</keyword>
<dbReference type="EMBL" id="WTZA01000002">
    <property type="protein sequence ID" value="MXO76098.1"/>
    <property type="molecule type" value="Genomic_DNA"/>
</dbReference>
<feature type="domain" description="DUF7507" evidence="2">
    <location>
        <begin position="770"/>
        <end position="854"/>
    </location>
</feature>
<name>A0A6I4TI14_9SPHN</name>
<feature type="domain" description="DUF7507" evidence="2">
    <location>
        <begin position="400"/>
        <end position="502"/>
    </location>
</feature>
<evidence type="ECO:0000313" key="3">
    <source>
        <dbReference type="EMBL" id="MXO76098.1"/>
    </source>
</evidence>
<feature type="domain" description="DUF7507" evidence="2">
    <location>
        <begin position="514"/>
        <end position="621"/>
    </location>
</feature>
<dbReference type="Proteomes" id="UP000439522">
    <property type="component" value="Unassembled WGS sequence"/>
</dbReference>
<feature type="region of interest" description="Disordered" evidence="1">
    <location>
        <begin position="469"/>
        <end position="505"/>
    </location>
</feature>
<dbReference type="RefSeq" id="WP_160611920.1">
    <property type="nucleotide sequence ID" value="NZ_WTZA01000002.1"/>
</dbReference>
<feature type="compositionally biased region" description="Acidic residues" evidence="1">
    <location>
        <begin position="472"/>
        <end position="483"/>
    </location>
</feature>
<evidence type="ECO:0000259" key="2">
    <source>
        <dbReference type="Pfam" id="PF24346"/>
    </source>
</evidence>
<evidence type="ECO:0000313" key="4">
    <source>
        <dbReference type="Proteomes" id="UP000439522"/>
    </source>
</evidence>
<comment type="caution">
    <text evidence="3">The sequence shown here is derived from an EMBL/GenBank/DDBJ whole genome shotgun (WGS) entry which is preliminary data.</text>
</comment>
<dbReference type="NCBIfam" id="TIGR01451">
    <property type="entry name" value="B_ant_repeat"/>
    <property type="match status" value="3"/>
</dbReference>
<dbReference type="Gene3D" id="2.60.40.10">
    <property type="entry name" value="Immunoglobulins"/>
    <property type="match status" value="1"/>
</dbReference>
<protein>
    <recommendedName>
        <fullName evidence="2">DUF7507 domain-containing protein</fullName>
    </recommendedName>
</protein>
<dbReference type="InterPro" id="IPR047589">
    <property type="entry name" value="DUF11_rpt"/>
</dbReference>
<proteinExistence type="predicted"/>
<dbReference type="InterPro" id="IPR051172">
    <property type="entry name" value="Chlamydia_OmcB"/>
</dbReference>
<feature type="region of interest" description="Disordered" evidence="1">
    <location>
        <begin position="714"/>
        <end position="749"/>
    </location>
</feature>
<accession>A0A6I4TI14</accession>
<sequence>MAIRVDTDGNGTWDKELQDPSVDLIEIVDETGDGIKDVNLTQAESAAVINGAIFQDAANVGSGTGGYNTFLALDDRTGGEVPQNYSEAGFNSDEGNPLNATNAEIDVSKTKTLLLGAIPVKVIDGVAYYEFRVDLNESDSVPDTNISLDQFKLYTSTNGNIQTTTQLFDGTSATLRYDMDATGNVSVLLSEANSSGSGNDDYSVLVPVSYFEGVDVSNNYLYLYVEMGAASGPGATANSDWVANGGFEEWNVQNAFILRGTKFNDIDSDGVRDAGEGGVAGVTVFIDADGDGVLDGDTNGNGVQDAGETITERYTITDANGSYAFGGLTAGTYRIDEVTPAGQVQTTGDYETVTVTTFTPGQVFNVDPIGNHVLTPHVTIEKTFIDVTDGPDAGSSTAVLDGNGDVANYEITVLNDGETALANVIVTDALADAGAIAVMVAGAIKGDTDKDGVLDIGEKWYYTATQTASQSDIDDNGGGDGESDNSATVVATQQGTSNTVTDTDDASAPILRAPAIAITKVFEGWSGGDGDAIGDFAGDVANYTIVVTNTGNVTLTDVEVTDPLTGNVYEIGTLAPGASSAPLVETYTLTQADLDSNGTLELDDQFAGSIDNTARATSSQTGPAAASAVAPIVYAPALAIDKVVVDVDGRGPDATADDAGDLITYRVTVTNTGNITLTGVTAVDPLTGLDVAVGTLLPGATWTSEDLTYEVTQADLDTRGGGDNDIDNTATADSNETGSSSDSEEVPLDYSPALAIDKVVVDVDGRGPDATADDAGDLITYRVTVTNTGNITLTGVTAVDPLTGLDVAVGTLLPGATWTSEDLTYEVTQADLDTRGGGDNDIDNTATADSNETGSSSDSEEVPLDYSPRGDVEKNVSLDGVTYTDEDDPTGPMATTANNPIYFQVVISNVGNITLTGITLDDQLMDYGTGLSSNINYTTVNAYVDLDNDGMRDAGEDWATLDADNNGTLDDLTLAPGASVKVYYELPFAAGQHTNTVELSSAQAGVSDFDAANYFGVVNDGPGVRTPGFWQNPKNGGLFWDGNTTNDPQKGENFPGYDPETGINTDIRYAVDSNNDGVINAVAGDGINDAAPLDRAGLLIGDYDMDGIRDPGEDVLFVSYQDALRLVGNEDKGGNNVVHTLGRDVVATWLNYLAGNNIDPTDMSDPGNIANAPRHYIDDAVAWLQKFSSSSSPSDADFATFMFGTTIKSSSAAWKSPASYGGDHSGAQIHAALDSYNNDGVIFGETYAGDGDSSAFAFALNQAVSLELFSGLDQSHDQSLIPV</sequence>
<feature type="compositionally biased region" description="Polar residues" evidence="1">
    <location>
        <begin position="727"/>
        <end position="741"/>
    </location>
</feature>